<dbReference type="EMBL" id="FOQH01000008">
    <property type="protein sequence ID" value="SFI67746.1"/>
    <property type="molecule type" value="Genomic_DNA"/>
</dbReference>
<keyword evidence="3" id="KW-0645">Protease</keyword>
<dbReference type="RefSeq" id="WP_092862106.1">
    <property type="nucleotide sequence ID" value="NZ_FOQH01000008.1"/>
</dbReference>
<evidence type="ECO:0000259" key="2">
    <source>
        <dbReference type="Pfam" id="PF02517"/>
    </source>
</evidence>
<dbReference type="GO" id="GO:0006508">
    <property type="term" value="P:proteolysis"/>
    <property type="evidence" value="ECO:0007669"/>
    <property type="project" value="UniProtKB-KW"/>
</dbReference>
<evidence type="ECO:0000256" key="1">
    <source>
        <dbReference type="SAM" id="Phobius"/>
    </source>
</evidence>
<feature type="transmembrane region" description="Helical" evidence="1">
    <location>
        <begin position="120"/>
        <end position="140"/>
    </location>
</feature>
<dbReference type="AlphaFoldDB" id="A0A1I3K5N5"/>
<proteinExistence type="predicted"/>
<dbReference type="OrthoDB" id="9805801at2"/>
<gene>
    <name evidence="3" type="ORF">SAMN05216258_108307</name>
</gene>
<feature type="transmembrane region" description="Helical" evidence="1">
    <location>
        <begin position="34"/>
        <end position="53"/>
    </location>
</feature>
<feature type="transmembrane region" description="Helical" evidence="1">
    <location>
        <begin position="93"/>
        <end position="114"/>
    </location>
</feature>
<dbReference type="Pfam" id="PF02517">
    <property type="entry name" value="Rce1-like"/>
    <property type="match status" value="1"/>
</dbReference>
<feature type="transmembrane region" description="Helical" evidence="1">
    <location>
        <begin position="59"/>
        <end position="81"/>
    </location>
</feature>
<keyword evidence="1" id="KW-0812">Transmembrane</keyword>
<evidence type="ECO:0000313" key="4">
    <source>
        <dbReference type="Proteomes" id="UP000199377"/>
    </source>
</evidence>
<feature type="transmembrane region" description="Helical" evidence="1">
    <location>
        <begin position="161"/>
        <end position="179"/>
    </location>
</feature>
<accession>A0A1I3K5N5</accession>
<feature type="transmembrane region" description="Helical" evidence="1">
    <location>
        <begin position="210"/>
        <end position="234"/>
    </location>
</feature>
<organism evidence="3 4">
    <name type="scientific">Albimonas pacifica</name>
    <dbReference type="NCBI Taxonomy" id="1114924"/>
    <lineage>
        <taxon>Bacteria</taxon>
        <taxon>Pseudomonadati</taxon>
        <taxon>Pseudomonadota</taxon>
        <taxon>Alphaproteobacteria</taxon>
        <taxon>Rhodobacterales</taxon>
        <taxon>Paracoccaceae</taxon>
        <taxon>Albimonas</taxon>
    </lineage>
</organism>
<keyword evidence="1" id="KW-0472">Membrane</keyword>
<reference evidence="3 4" key="1">
    <citation type="submission" date="2016-10" db="EMBL/GenBank/DDBJ databases">
        <authorList>
            <person name="de Groot N.N."/>
        </authorList>
    </citation>
    <scope>NUCLEOTIDE SEQUENCE [LARGE SCALE GENOMIC DNA]</scope>
    <source>
        <strain evidence="3 4">CGMCC 1.11030</strain>
    </source>
</reference>
<dbReference type="STRING" id="1114924.SAMN05216258_108307"/>
<sequence>MSGLRPAAGLAADRPPADLPEAAPLARLPSRLRLGVEFAVLFVGLPLGLAFGLPPSIMWTLLACSFALGLVLLALTPGFRFAEFLEGRPSPGWWTAPAFALGAGAAIYALTLALLPQALFWMPIAMPDLWLTILLFYPILSALPQEAVFRVLFFRRYGALFPSKAAAVSTNALVFALAHLFLWNWVALLLTAAGGAIFSLAYLHRGGRNFWFPVLLHAIAGWLIFTIGLGRFFYHGAVPT</sequence>
<name>A0A1I3K5N5_9RHOB</name>
<dbReference type="GO" id="GO:0004175">
    <property type="term" value="F:endopeptidase activity"/>
    <property type="evidence" value="ECO:0007669"/>
    <property type="project" value="UniProtKB-ARBA"/>
</dbReference>
<feature type="domain" description="CAAX prenyl protease 2/Lysostaphin resistance protein A-like" evidence="2">
    <location>
        <begin position="130"/>
        <end position="220"/>
    </location>
</feature>
<keyword evidence="1" id="KW-1133">Transmembrane helix</keyword>
<evidence type="ECO:0000313" key="3">
    <source>
        <dbReference type="EMBL" id="SFI67746.1"/>
    </source>
</evidence>
<keyword evidence="4" id="KW-1185">Reference proteome</keyword>
<feature type="transmembrane region" description="Helical" evidence="1">
    <location>
        <begin position="185"/>
        <end position="203"/>
    </location>
</feature>
<dbReference type="Proteomes" id="UP000199377">
    <property type="component" value="Unassembled WGS sequence"/>
</dbReference>
<keyword evidence="3" id="KW-0378">Hydrolase</keyword>
<dbReference type="InterPro" id="IPR003675">
    <property type="entry name" value="Rce1/LyrA-like_dom"/>
</dbReference>
<protein>
    <submittedName>
        <fullName evidence="3">CAAX protease self-immunity</fullName>
    </submittedName>
</protein>
<dbReference type="GO" id="GO:0080120">
    <property type="term" value="P:CAAX-box protein maturation"/>
    <property type="evidence" value="ECO:0007669"/>
    <property type="project" value="UniProtKB-ARBA"/>
</dbReference>